<organism evidence="3 4">
    <name type="scientific">Borborobacter arsenicus</name>
    <dbReference type="NCBI Taxonomy" id="1851146"/>
    <lineage>
        <taxon>Bacteria</taxon>
        <taxon>Pseudomonadati</taxon>
        <taxon>Pseudomonadota</taxon>
        <taxon>Alphaproteobacteria</taxon>
        <taxon>Hyphomicrobiales</taxon>
        <taxon>Phyllobacteriaceae</taxon>
        <taxon>Borborobacter</taxon>
    </lineage>
</organism>
<evidence type="ECO:0000259" key="2">
    <source>
        <dbReference type="SMART" id="SM00867"/>
    </source>
</evidence>
<dbReference type="OrthoDB" id="9811006at2"/>
<evidence type="ECO:0000256" key="1">
    <source>
        <dbReference type="SAM" id="SignalP"/>
    </source>
</evidence>
<dbReference type="PANTHER" id="PTHR34406:SF1">
    <property type="entry name" value="PROTEIN YCEI"/>
    <property type="match status" value="1"/>
</dbReference>
<accession>A0A432V4X0</accession>
<sequence>MKWLRIACLIPALTLVASAHADALSEAAGNYRIEPSSRIAFHVGQIAGGGIDGNFAQFHGTFSIDGGDVGRSKVDITLLPASVRAREKRVENFLRSDAVFDVENFPEITFRSTSVTRTGESSALIDGVLTARGKTRKAQFQASVSDRSRRRIVFHVQGKVLRSPYGMDVGTPIYSNVVEFDMVLQGLRG</sequence>
<dbReference type="SMART" id="SM00867">
    <property type="entry name" value="YceI"/>
    <property type="match status" value="1"/>
</dbReference>
<dbReference type="Gene3D" id="2.40.128.110">
    <property type="entry name" value="Lipid/polyisoprenoid-binding, YceI-like"/>
    <property type="match status" value="1"/>
</dbReference>
<name>A0A432V4X0_9HYPH</name>
<feature type="domain" description="Lipid/polyisoprenoid-binding YceI-like" evidence="2">
    <location>
        <begin position="30"/>
        <end position="187"/>
    </location>
</feature>
<keyword evidence="4" id="KW-1185">Reference proteome</keyword>
<evidence type="ECO:0000313" key="4">
    <source>
        <dbReference type="Proteomes" id="UP000281647"/>
    </source>
</evidence>
<gene>
    <name evidence="3" type="ORF">EET67_14845</name>
</gene>
<dbReference type="Proteomes" id="UP000281647">
    <property type="component" value="Unassembled WGS sequence"/>
</dbReference>
<proteinExistence type="predicted"/>
<dbReference type="PANTHER" id="PTHR34406">
    <property type="entry name" value="PROTEIN YCEI"/>
    <property type="match status" value="1"/>
</dbReference>
<dbReference type="AlphaFoldDB" id="A0A432V4X0"/>
<dbReference type="InterPro" id="IPR036761">
    <property type="entry name" value="TTHA0802/YceI-like_sf"/>
</dbReference>
<protein>
    <submittedName>
        <fullName evidence="3">Polyisoprenoid-binding protein</fullName>
    </submittedName>
</protein>
<feature type="chain" id="PRO_5019106166" evidence="1">
    <location>
        <begin position="22"/>
        <end position="189"/>
    </location>
</feature>
<dbReference type="SUPFAM" id="SSF101874">
    <property type="entry name" value="YceI-like"/>
    <property type="match status" value="1"/>
</dbReference>
<keyword evidence="1" id="KW-0732">Signal</keyword>
<dbReference type="InterPro" id="IPR007372">
    <property type="entry name" value="Lipid/polyisoprenoid-bd_YceI"/>
</dbReference>
<evidence type="ECO:0000313" key="3">
    <source>
        <dbReference type="EMBL" id="RUM97172.1"/>
    </source>
</evidence>
<feature type="signal peptide" evidence="1">
    <location>
        <begin position="1"/>
        <end position="21"/>
    </location>
</feature>
<reference evidence="3 4" key="1">
    <citation type="submission" date="2018-11" db="EMBL/GenBank/DDBJ databases">
        <title>Pseudaminobacter arsenicus sp. nov., an arsenic-resistant bacterium isolated from arsenic-rich aquifers.</title>
        <authorList>
            <person name="Mu Y."/>
        </authorList>
    </citation>
    <scope>NUCLEOTIDE SEQUENCE [LARGE SCALE GENOMIC DNA]</scope>
    <source>
        <strain evidence="3 4">CB3</strain>
    </source>
</reference>
<comment type="caution">
    <text evidence="3">The sequence shown here is derived from an EMBL/GenBank/DDBJ whole genome shotgun (WGS) entry which is preliminary data.</text>
</comment>
<dbReference type="EMBL" id="RKST01000014">
    <property type="protein sequence ID" value="RUM97172.1"/>
    <property type="molecule type" value="Genomic_DNA"/>
</dbReference>
<dbReference type="Pfam" id="PF04264">
    <property type="entry name" value="YceI"/>
    <property type="match status" value="1"/>
</dbReference>